<dbReference type="PANTHER" id="PTHR34606:SF4">
    <property type="entry name" value="OUTER MEMBRANE LIPOPROTEIN DOLP"/>
    <property type="match status" value="1"/>
</dbReference>
<evidence type="ECO:0000259" key="2">
    <source>
        <dbReference type="PROSITE" id="PS50914"/>
    </source>
</evidence>
<dbReference type="Gene3D" id="3.40.1520.20">
    <property type="match status" value="1"/>
</dbReference>
<keyword evidence="1" id="KW-0732">Signal</keyword>
<evidence type="ECO:0000313" key="3">
    <source>
        <dbReference type="EMBL" id="MCQ8895770.1"/>
    </source>
</evidence>
<dbReference type="Proteomes" id="UP001204142">
    <property type="component" value="Unassembled WGS sequence"/>
</dbReference>
<evidence type="ECO:0000313" key="4">
    <source>
        <dbReference type="Proteomes" id="UP001204142"/>
    </source>
</evidence>
<reference evidence="3 4" key="1">
    <citation type="submission" date="2022-07" db="EMBL/GenBank/DDBJ databases">
        <authorList>
            <person name="Xamxidin M."/>
            <person name="Wu M."/>
        </authorList>
    </citation>
    <scope>NUCLEOTIDE SEQUENCE [LARGE SCALE GENOMIC DNA]</scope>
    <source>
        <strain evidence="3 4">NBRC 111650</strain>
    </source>
</reference>
<keyword evidence="4" id="KW-1185">Reference proteome</keyword>
<dbReference type="InterPro" id="IPR007055">
    <property type="entry name" value="BON_dom"/>
</dbReference>
<dbReference type="SMART" id="SM00749">
    <property type="entry name" value="BON"/>
    <property type="match status" value="2"/>
</dbReference>
<proteinExistence type="predicted"/>
<accession>A0ABT1WE18</accession>
<dbReference type="EMBL" id="JANIGO010000001">
    <property type="protein sequence ID" value="MCQ8895770.1"/>
    <property type="molecule type" value="Genomic_DNA"/>
</dbReference>
<comment type="caution">
    <text evidence="3">The sequence shown here is derived from an EMBL/GenBank/DDBJ whole genome shotgun (WGS) entry which is preliminary data.</text>
</comment>
<dbReference type="PANTHER" id="PTHR34606">
    <property type="entry name" value="BON DOMAIN-CONTAINING PROTEIN"/>
    <property type="match status" value="1"/>
</dbReference>
<dbReference type="RefSeq" id="WP_256763478.1">
    <property type="nucleotide sequence ID" value="NZ_JANIGO010000001.1"/>
</dbReference>
<name>A0ABT1WE18_9BURK</name>
<organism evidence="3 4">
    <name type="scientific">Limnobacter humi</name>
    <dbReference type="NCBI Taxonomy" id="1778671"/>
    <lineage>
        <taxon>Bacteria</taxon>
        <taxon>Pseudomonadati</taxon>
        <taxon>Pseudomonadota</taxon>
        <taxon>Betaproteobacteria</taxon>
        <taxon>Burkholderiales</taxon>
        <taxon>Burkholderiaceae</taxon>
        <taxon>Limnobacter</taxon>
    </lineage>
</organism>
<feature type="domain" description="BON" evidence="2">
    <location>
        <begin position="131"/>
        <end position="201"/>
    </location>
</feature>
<dbReference type="InterPro" id="IPR014004">
    <property type="entry name" value="Transpt-assoc_nodulatn_dom_bac"/>
</dbReference>
<dbReference type="Pfam" id="PF04972">
    <property type="entry name" value="BON"/>
    <property type="match status" value="2"/>
</dbReference>
<sequence>MRSIQTTVRTRTLAAVLCASLTAPLLGGCFFGAAAALTAGSMAAIDRRTVGIQVEDRNIQLKVTSAINEKFGDNVHVNTTVYNRQVLLTGEVPDSETRNKVEAAAANVQNVRLLVNDLQVGAPSTFGNRSNDAVLTTKVKASLFDAQDLFANAFKITTEAGVVYIMGLVTEREANRAAQIAAGVAGVVKVVKVVDTISEAELTRLTTTPNNGTNREAGSQR</sequence>
<feature type="domain" description="BON" evidence="2">
    <location>
        <begin position="55"/>
        <end position="122"/>
    </location>
</feature>
<dbReference type="InterPro" id="IPR051686">
    <property type="entry name" value="Lipoprotein_DolP"/>
</dbReference>
<evidence type="ECO:0000256" key="1">
    <source>
        <dbReference type="ARBA" id="ARBA00022729"/>
    </source>
</evidence>
<protein>
    <submittedName>
        <fullName evidence="3">BON domain-containing protein</fullName>
    </submittedName>
</protein>
<gene>
    <name evidence="3" type="ORF">NQT62_04850</name>
</gene>
<dbReference type="PROSITE" id="PS51257">
    <property type="entry name" value="PROKAR_LIPOPROTEIN"/>
    <property type="match status" value="1"/>
</dbReference>
<dbReference type="PROSITE" id="PS50914">
    <property type="entry name" value="BON"/>
    <property type="match status" value="2"/>
</dbReference>